<comment type="cofactor">
    <cofactor evidence="1 6 7">
        <name>pyridoxal 5'-phosphate</name>
        <dbReference type="ChEBI" id="CHEBI:597326"/>
    </cofactor>
</comment>
<protein>
    <submittedName>
        <fullName evidence="8">Putative histidine decarboxylase</fullName>
    </submittedName>
</protein>
<name>D5V3Z3_ARCNC</name>
<dbReference type="KEGG" id="ant:Arnit_1162"/>
<dbReference type="OrthoDB" id="9803665at2"/>
<dbReference type="RefSeq" id="WP_013134966.1">
    <property type="nucleotide sequence ID" value="NC_014166.1"/>
</dbReference>
<accession>D5V3Z3</accession>
<evidence type="ECO:0000313" key="9">
    <source>
        <dbReference type="Proteomes" id="UP000000939"/>
    </source>
</evidence>
<evidence type="ECO:0000256" key="7">
    <source>
        <dbReference type="RuleBase" id="RU000382"/>
    </source>
</evidence>
<dbReference type="PANTHER" id="PTHR46101:SF18">
    <property type="entry name" value="HISTIDINE DECARBOXYLASE"/>
    <property type="match status" value="1"/>
</dbReference>
<dbReference type="InterPro" id="IPR051151">
    <property type="entry name" value="Group_II_Decarboxylase"/>
</dbReference>
<proteinExistence type="inferred from homology"/>
<evidence type="ECO:0000313" key="8">
    <source>
        <dbReference type="EMBL" id="ADG92821.1"/>
    </source>
</evidence>
<dbReference type="SUPFAM" id="SSF53383">
    <property type="entry name" value="PLP-dependent transferases"/>
    <property type="match status" value="1"/>
</dbReference>
<evidence type="ECO:0000256" key="1">
    <source>
        <dbReference type="ARBA" id="ARBA00001933"/>
    </source>
</evidence>
<comment type="similarity">
    <text evidence="2 7">Belongs to the group II decarboxylase family.</text>
</comment>
<dbReference type="GO" id="GO:0030170">
    <property type="term" value="F:pyridoxal phosphate binding"/>
    <property type="evidence" value="ECO:0007669"/>
    <property type="project" value="InterPro"/>
</dbReference>
<dbReference type="GO" id="GO:0019752">
    <property type="term" value="P:carboxylic acid metabolic process"/>
    <property type="evidence" value="ECO:0007669"/>
    <property type="project" value="InterPro"/>
</dbReference>
<keyword evidence="4 6" id="KW-0663">Pyridoxal phosphate</keyword>
<dbReference type="HOGENOM" id="CLU_028929_0_1_7"/>
<dbReference type="AlphaFoldDB" id="D5V3Z3"/>
<evidence type="ECO:0000256" key="5">
    <source>
        <dbReference type="ARBA" id="ARBA00023239"/>
    </source>
</evidence>
<dbReference type="PANTHER" id="PTHR46101">
    <property type="match status" value="1"/>
</dbReference>
<reference evidence="8 9" key="1">
    <citation type="journal article" date="2010" name="Stand. Genomic Sci.">
        <title>Complete genome sequence of Arcobacter nitrofigilis type strain (CI).</title>
        <authorList>
            <person name="Pati A."/>
            <person name="Gronow S."/>
            <person name="Lapidus A."/>
            <person name="Copeland A."/>
            <person name="Glavina Del Rio T."/>
            <person name="Nolan M."/>
            <person name="Lucas S."/>
            <person name="Tice H."/>
            <person name="Cheng J.F."/>
            <person name="Han C."/>
            <person name="Chertkov O."/>
            <person name="Bruce D."/>
            <person name="Tapia R."/>
            <person name="Goodwin L."/>
            <person name="Pitluck S."/>
            <person name="Liolios K."/>
            <person name="Ivanova N."/>
            <person name="Mavromatis K."/>
            <person name="Chen A."/>
            <person name="Palaniappan K."/>
            <person name="Land M."/>
            <person name="Hauser L."/>
            <person name="Chang Y.J."/>
            <person name="Jeffries C.D."/>
            <person name="Detter J.C."/>
            <person name="Rohde M."/>
            <person name="Goker M."/>
            <person name="Bristow J."/>
            <person name="Eisen J.A."/>
            <person name="Markowitz V."/>
            <person name="Hugenholtz P."/>
            <person name="Klenk H.P."/>
            <person name="Kyrpides N.C."/>
        </authorList>
    </citation>
    <scope>NUCLEOTIDE SEQUENCE [LARGE SCALE GENOMIC DNA]</scope>
    <source>
        <strain evidence="9">ATCC 33309 / DSM 7299 / CCUG 15893 / LMG 7604 / NCTC 12251 / CI</strain>
    </source>
</reference>
<evidence type="ECO:0000256" key="3">
    <source>
        <dbReference type="ARBA" id="ARBA00022793"/>
    </source>
</evidence>
<dbReference type="Pfam" id="PF00282">
    <property type="entry name" value="Pyridoxal_deC"/>
    <property type="match status" value="1"/>
</dbReference>
<evidence type="ECO:0000256" key="6">
    <source>
        <dbReference type="PIRSR" id="PIRSR602129-50"/>
    </source>
</evidence>
<feature type="modified residue" description="N6-(pyridoxal phosphate)lysine" evidence="6">
    <location>
        <position position="378"/>
    </location>
</feature>
<dbReference type="Proteomes" id="UP000000939">
    <property type="component" value="Chromosome"/>
</dbReference>
<dbReference type="InterPro" id="IPR015424">
    <property type="entry name" value="PyrdxlP-dep_Trfase"/>
</dbReference>
<keyword evidence="5 7" id="KW-0456">Lyase</keyword>
<dbReference type="eggNOG" id="COG0076">
    <property type="taxonomic scope" value="Bacteria"/>
</dbReference>
<dbReference type="InterPro" id="IPR015421">
    <property type="entry name" value="PyrdxlP-dep_Trfase_major"/>
</dbReference>
<dbReference type="Gene3D" id="3.40.640.10">
    <property type="entry name" value="Type I PLP-dependent aspartate aminotransferase-like (Major domain)"/>
    <property type="match status" value="1"/>
</dbReference>
<evidence type="ECO:0000256" key="4">
    <source>
        <dbReference type="ARBA" id="ARBA00022898"/>
    </source>
</evidence>
<keyword evidence="3" id="KW-0210">Decarboxylase</keyword>
<organism evidence="8 9">
    <name type="scientific">Arcobacter nitrofigilis (strain ATCC 33309 / DSM 7299 / CCUG 15893 / LMG 7604 / NCTC 12251 / CI)</name>
    <name type="common">Campylobacter nitrofigilis</name>
    <dbReference type="NCBI Taxonomy" id="572480"/>
    <lineage>
        <taxon>Bacteria</taxon>
        <taxon>Pseudomonadati</taxon>
        <taxon>Campylobacterota</taxon>
        <taxon>Epsilonproteobacteria</taxon>
        <taxon>Campylobacterales</taxon>
        <taxon>Arcobacteraceae</taxon>
        <taxon>Arcobacter</taxon>
    </lineage>
</organism>
<dbReference type="InterPro" id="IPR002129">
    <property type="entry name" value="PyrdxlP-dep_de-COase"/>
</dbReference>
<keyword evidence="9" id="KW-1185">Reference proteome</keyword>
<dbReference type="GO" id="GO:0016831">
    <property type="term" value="F:carboxy-lyase activity"/>
    <property type="evidence" value="ECO:0007669"/>
    <property type="project" value="UniProtKB-KW"/>
</dbReference>
<dbReference type="EMBL" id="CP001999">
    <property type="protein sequence ID" value="ADG92821.1"/>
    <property type="molecule type" value="Genomic_DNA"/>
</dbReference>
<sequence length="533" mass="61938">MNINLNKTNEELSSKYFKINNEKMTLKKKEKALKKLSDYETIQKKTFLGYQMNEKFNFEKNYSKYLNIGMNNVGDPFVGGDLTLNTKSVETEVLNYFAKLWNNKERTKPLGKDDYWGYIVSMGCTEANIFGLLSARDYLEGKFLLIDEERNKKAKKISKSVKDLECIVNKNLISKYATAKNKNELIPIAFYSQDAHYSIVKAMEVLKINTLNKEANEKGYKCPLKKEDYPKNFSREYLDENGWPKEVPSNEDGSIHVPALVKLVKFFAKKGHPILISFNYGSTFKGAYDDIKGAVDQIVPILKKYGLYEREIEYEIGKKDIRNGFWFHVDGALGAAYMPYLEKALKQKLIKKPSKNYKFPIFDFRIKEIHSISMSGHKYIGSPWPSGIYMSKIKYQLKPVDDPMYIGAPDTTFAGSRNAFSPLIFWEYLSNNSMKSHIKEVVKCEEMAQYAFKKLKALDKKDKLWIQRSPLSLTIRMKIPNKKLVFKYSLSTEELYVNGEPREYAHIYIMHHVDKNLIDSFIEDLKKSNYFNE</sequence>
<dbReference type="STRING" id="572480.Arnit_1162"/>
<dbReference type="InterPro" id="IPR015422">
    <property type="entry name" value="PyrdxlP-dep_Trfase_small"/>
</dbReference>
<evidence type="ECO:0000256" key="2">
    <source>
        <dbReference type="ARBA" id="ARBA00009533"/>
    </source>
</evidence>
<dbReference type="Gene3D" id="3.90.1150.10">
    <property type="entry name" value="Aspartate Aminotransferase, domain 1"/>
    <property type="match status" value="1"/>
</dbReference>
<gene>
    <name evidence="8" type="ordered locus">Arnit_1162</name>
</gene>